<feature type="chain" id="PRO_5043785257" evidence="1">
    <location>
        <begin position="19"/>
        <end position="61"/>
    </location>
</feature>
<accession>A0AAV1HVC9</accession>
<name>A0AAV1HVC9_9CHLO</name>
<protein>
    <submittedName>
        <fullName evidence="2">Uncharacterized protein</fullName>
    </submittedName>
</protein>
<keyword evidence="3" id="KW-1185">Reference proteome</keyword>
<organism evidence="2 3">
    <name type="scientific">Coccomyxa viridis</name>
    <dbReference type="NCBI Taxonomy" id="1274662"/>
    <lineage>
        <taxon>Eukaryota</taxon>
        <taxon>Viridiplantae</taxon>
        <taxon>Chlorophyta</taxon>
        <taxon>core chlorophytes</taxon>
        <taxon>Trebouxiophyceae</taxon>
        <taxon>Trebouxiophyceae incertae sedis</taxon>
        <taxon>Coccomyxaceae</taxon>
        <taxon>Coccomyxa</taxon>
    </lineage>
</organism>
<evidence type="ECO:0000256" key="1">
    <source>
        <dbReference type="SAM" id="SignalP"/>
    </source>
</evidence>
<dbReference type="EMBL" id="CAUYUE010000002">
    <property type="protein sequence ID" value="CAK0739654.1"/>
    <property type="molecule type" value="Genomic_DNA"/>
</dbReference>
<keyword evidence="1" id="KW-0732">Signal</keyword>
<reference evidence="2 3" key="1">
    <citation type="submission" date="2023-10" db="EMBL/GenBank/DDBJ databases">
        <authorList>
            <person name="Maclean D."/>
            <person name="Macfadyen A."/>
        </authorList>
    </citation>
    <scope>NUCLEOTIDE SEQUENCE [LARGE SCALE GENOMIC DNA]</scope>
</reference>
<dbReference type="AlphaFoldDB" id="A0AAV1HVC9"/>
<dbReference type="Proteomes" id="UP001314263">
    <property type="component" value="Unassembled WGS sequence"/>
</dbReference>
<evidence type="ECO:0000313" key="2">
    <source>
        <dbReference type="EMBL" id="CAK0739654.1"/>
    </source>
</evidence>
<gene>
    <name evidence="2" type="ORF">CVIRNUC_001184</name>
</gene>
<feature type="signal peptide" evidence="1">
    <location>
        <begin position="1"/>
        <end position="18"/>
    </location>
</feature>
<sequence length="61" mass="6537">MVITRIILPFILTRTCEARSLALESEEDLPAAVSNQLAGEEGYEESPDNFSAFGAAHNGLA</sequence>
<comment type="caution">
    <text evidence="2">The sequence shown here is derived from an EMBL/GenBank/DDBJ whole genome shotgun (WGS) entry which is preliminary data.</text>
</comment>
<proteinExistence type="predicted"/>
<evidence type="ECO:0000313" key="3">
    <source>
        <dbReference type="Proteomes" id="UP001314263"/>
    </source>
</evidence>